<protein>
    <submittedName>
        <fullName evidence="1">Uncharacterized protein</fullName>
    </submittedName>
</protein>
<name>A0A139WR29_9CYAN</name>
<reference evidence="1 2" key="1">
    <citation type="journal article" date="2013" name="Genome Biol. Evol.">
        <title>Genomes of Stigonematalean cyanobacteria (subsection V) and the evolution of oxygenic photosynthesis from prokaryotes to plastids.</title>
        <authorList>
            <person name="Dagan T."/>
            <person name="Roettger M."/>
            <person name="Stucken K."/>
            <person name="Landan G."/>
            <person name="Koch R."/>
            <person name="Major P."/>
            <person name="Gould S.B."/>
            <person name="Goremykin V.V."/>
            <person name="Rippka R."/>
            <person name="Tandeau de Marsac N."/>
            <person name="Gugger M."/>
            <person name="Lockhart P.J."/>
            <person name="Allen J.F."/>
            <person name="Brune I."/>
            <person name="Maus I."/>
            <person name="Puhler A."/>
            <person name="Martin W.F."/>
        </authorList>
    </citation>
    <scope>NUCLEOTIDE SEQUENCE [LARGE SCALE GENOMIC DNA]</scope>
    <source>
        <strain evidence="1 2">PCC 7110</strain>
    </source>
</reference>
<comment type="caution">
    <text evidence="1">The sequence shown here is derived from an EMBL/GenBank/DDBJ whole genome shotgun (WGS) entry which is preliminary data.</text>
</comment>
<organism evidence="1 2">
    <name type="scientific">Scytonema hofmannii PCC 7110</name>
    <dbReference type="NCBI Taxonomy" id="128403"/>
    <lineage>
        <taxon>Bacteria</taxon>
        <taxon>Bacillati</taxon>
        <taxon>Cyanobacteriota</taxon>
        <taxon>Cyanophyceae</taxon>
        <taxon>Nostocales</taxon>
        <taxon>Scytonemataceae</taxon>
        <taxon>Scytonema</taxon>
    </lineage>
</organism>
<sequence>MIEQQNLEQILTVCNTLPLDQKAELIKQLLEDSNVLFYFNKEQVVKILRAIADYITSDTR</sequence>
<accession>A0A139WR29</accession>
<dbReference type="AlphaFoldDB" id="A0A139WR29"/>
<evidence type="ECO:0000313" key="1">
    <source>
        <dbReference type="EMBL" id="KYC34891.1"/>
    </source>
</evidence>
<keyword evidence="2" id="KW-1185">Reference proteome</keyword>
<dbReference type="EMBL" id="ANNX02000064">
    <property type="protein sequence ID" value="KYC34891.1"/>
    <property type="molecule type" value="Genomic_DNA"/>
</dbReference>
<evidence type="ECO:0000313" key="2">
    <source>
        <dbReference type="Proteomes" id="UP000076925"/>
    </source>
</evidence>
<gene>
    <name evidence="1" type="ORF">WA1_50150</name>
</gene>
<dbReference type="Proteomes" id="UP000076925">
    <property type="component" value="Unassembled WGS sequence"/>
</dbReference>
<proteinExistence type="predicted"/>
<dbReference type="RefSeq" id="WP_017741080.1">
    <property type="nucleotide sequence ID" value="NZ_KQ976355.1"/>
</dbReference>